<reference evidence="3" key="1">
    <citation type="journal article" date="2019" name="Int. J. Syst. Evol. Microbiol.">
        <title>The Global Catalogue of Microorganisms (GCM) 10K type strain sequencing project: providing services to taxonomists for standard genome sequencing and annotation.</title>
        <authorList>
            <consortium name="The Broad Institute Genomics Platform"/>
            <consortium name="The Broad Institute Genome Sequencing Center for Infectious Disease"/>
            <person name="Wu L."/>
            <person name="Ma J."/>
        </authorList>
    </citation>
    <scope>NUCLEOTIDE SEQUENCE [LARGE SCALE GENOMIC DNA]</scope>
    <source>
        <strain evidence="3">CCUG 62952</strain>
    </source>
</reference>
<gene>
    <name evidence="2" type="ORF">ACFQ1M_07695</name>
</gene>
<dbReference type="Pfam" id="PF01048">
    <property type="entry name" value="PNP_UDP_1"/>
    <property type="match status" value="1"/>
</dbReference>
<proteinExistence type="predicted"/>
<dbReference type="PANTHER" id="PTHR46832:SF1">
    <property type="entry name" value="5'-METHYLTHIOADENOSINE_S-ADENOSYLHOMOCYSTEINE NUCLEOSIDASE"/>
    <property type="match status" value="1"/>
</dbReference>
<evidence type="ECO:0000313" key="3">
    <source>
        <dbReference type="Proteomes" id="UP001596978"/>
    </source>
</evidence>
<evidence type="ECO:0000313" key="2">
    <source>
        <dbReference type="EMBL" id="MFD0862087.1"/>
    </source>
</evidence>
<dbReference type="PANTHER" id="PTHR46832">
    <property type="entry name" value="5'-METHYLTHIOADENOSINE/S-ADENOSYLHOMOCYSTEINE NUCLEOSIDASE"/>
    <property type="match status" value="1"/>
</dbReference>
<dbReference type="CDD" id="cd09008">
    <property type="entry name" value="MTAN"/>
    <property type="match status" value="1"/>
</dbReference>
<dbReference type="RefSeq" id="WP_386406336.1">
    <property type="nucleotide sequence ID" value="NZ_JBHTJH010000004.1"/>
</dbReference>
<feature type="domain" description="Nucleoside phosphorylase" evidence="1">
    <location>
        <begin position="15"/>
        <end position="246"/>
    </location>
</feature>
<comment type="caution">
    <text evidence="2">The sequence shown here is derived from an EMBL/GenBank/DDBJ whole genome shotgun (WGS) entry which is preliminary data.</text>
</comment>
<evidence type="ECO:0000259" key="1">
    <source>
        <dbReference type="Pfam" id="PF01048"/>
    </source>
</evidence>
<dbReference type="InterPro" id="IPR035994">
    <property type="entry name" value="Nucleoside_phosphorylase_sf"/>
</dbReference>
<keyword evidence="3" id="KW-1185">Reference proteome</keyword>
<dbReference type="InterPro" id="IPR000845">
    <property type="entry name" value="Nucleoside_phosphorylase_d"/>
</dbReference>
<sequence length="255" mass="27919">MPESLGEQEVNTLTAVIITAIPIEFNSVCEHLRDIKEVTSPKDGVYDVGYFDGDEKIWKVGVAEVGAGNTQCCIETERAIDFFKPNVVLFVGIAGGFKDDITFGDIVVAERAYGYEMGKIKDGTLLTRPDSGKSSYAMLQRAKAVARKDNWKSRIIGNEDGTINPNAIVKPIAAGEKVVADSRSDLAIMLKKHYNDTAAIEMEGYGFYKAIEVNEGVLGLIVRGISDMLDNKEDHFHELASRNASAFAFEVLSKI</sequence>
<dbReference type="SUPFAM" id="SSF53167">
    <property type="entry name" value="Purine and uridine phosphorylases"/>
    <property type="match status" value="1"/>
</dbReference>
<dbReference type="Proteomes" id="UP001596978">
    <property type="component" value="Unassembled WGS sequence"/>
</dbReference>
<dbReference type="EMBL" id="JBHTJH010000004">
    <property type="protein sequence ID" value="MFD0862087.1"/>
    <property type="molecule type" value="Genomic_DNA"/>
</dbReference>
<dbReference type="Gene3D" id="3.40.50.1580">
    <property type="entry name" value="Nucleoside phosphorylase domain"/>
    <property type="match status" value="1"/>
</dbReference>
<accession>A0ABW3CYE5</accession>
<organism evidence="2 3">
    <name type="scientific">Sungkyunkwania multivorans</name>
    <dbReference type="NCBI Taxonomy" id="1173618"/>
    <lineage>
        <taxon>Bacteria</taxon>
        <taxon>Pseudomonadati</taxon>
        <taxon>Bacteroidota</taxon>
        <taxon>Flavobacteriia</taxon>
        <taxon>Flavobacteriales</taxon>
        <taxon>Flavobacteriaceae</taxon>
        <taxon>Sungkyunkwania</taxon>
    </lineage>
</organism>
<protein>
    <recommendedName>
        <fullName evidence="1">Nucleoside phosphorylase domain-containing protein</fullName>
    </recommendedName>
</protein>
<name>A0ABW3CYE5_9FLAO</name>